<accession>A0ACC2GRT0</accession>
<comment type="caution">
    <text evidence="1">The sequence shown here is derived from an EMBL/GenBank/DDBJ whole genome shotgun (WGS) entry which is preliminary data.</text>
</comment>
<evidence type="ECO:0000313" key="1">
    <source>
        <dbReference type="EMBL" id="KAJ8006170.1"/>
    </source>
</evidence>
<evidence type="ECO:0000313" key="2">
    <source>
        <dbReference type="Proteomes" id="UP001157502"/>
    </source>
</evidence>
<reference evidence="1" key="1">
    <citation type="submission" date="2021-05" db="EMBL/GenBank/DDBJ databases">
        <authorList>
            <person name="Pan Q."/>
            <person name="Jouanno E."/>
            <person name="Zahm M."/>
            <person name="Klopp C."/>
            <person name="Cabau C."/>
            <person name="Louis A."/>
            <person name="Berthelot C."/>
            <person name="Parey E."/>
            <person name="Roest Crollius H."/>
            <person name="Montfort J."/>
            <person name="Robinson-Rechavi M."/>
            <person name="Bouchez O."/>
            <person name="Lampietro C."/>
            <person name="Lopez Roques C."/>
            <person name="Donnadieu C."/>
            <person name="Postlethwait J."/>
            <person name="Bobe J."/>
            <person name="Dillon D."/>
            <person name="Chandos A."/>
            <person name="von Hippel F."/>
            <person name="Guiguen Y."/>
        </authorList>
    </citation>
    <scope>NUCLEOTIDE SEQUENCE</scope>
    <source>
        <strain evidence="1">YG-Jan2019</strain>
    </source>
</reference>
<proteinExistence type="predicted"/>
<organism evidence="1 2">
    <name type="scientific">Dallia pectoralis</name>
    <name type="common">Alaska blackfish</name>
    <dbReference type="NCBI Taxonomy" id="75939"/>
    <lineage>
        <taxon>Eukaryota</taxon>
        <taxon>Metazoa</taxon>
        <taxon>Chordata</taxon>
        <taxon>Craniata</taxon>
        <taxon>Vertebrata</taxon>
        <taxon>Euteleostomi</taxon>
        <taxon>Actinopterygii</taxon>
        <taxon>Neopterygii</taxon>
        <taxon>Teleostei</taxon>
        <taxon>Protacanthopterygii</taxon>
        <taxon>Esociformes</taxon>
        <taxon>Umbridae</taxon>
        <taxon>Dallia</taxon>
    </lineage>
</organism>
<keyword evidence="2" id="KW-1185">Reference proteome</keyword>
<sequence>MLFFKHIEEKPIKPAISLSLCDNVGSLQECLGLNPGPEQRNESNWVSMLEQEEGEEVVSEILDDLMSLVMEKCYMVYLQRQLVPFTVFWARDSLVQILEWHFLVQDKGEGPDGSLSWTEDTEPQPSVIDSWAPGCVLVRKVEPTKHFPPLQRSAPADEAGGRTGQRANHRTHNMSLSTSSPNPSEKRELRDPGLRGFKISDIPPPIPKGRPSRRPKLPPTNPTKDCLPSPNHLLTRSVTKKDMEGEEGDCAEPSSTMQNVKLKPEAFPAIPRLDLARLPRRCVLPQYEVLNSSPSMTHSWRSRGSVGKQSKKQLTTQTTTLIPLTNNVGQPRPQRNGALTGEINRSIRRSVTNVEESVPFYGSLLLDSMELAPGVTLTGPQGTRFSPFRGCPAQPTPSTKLKPIQSNPPGPRFPLLVAASSLSSPHCTEPNGA</sequence>
<name>A0ACC2GRT0_DALPE</name>
<gene>
    <name evidence="1" type="ORF">DPEC_G00125460</name>
</gene>
<dbReference type="Proteomes" id="UP001157502">
    <property type="component" value="Chromosome 10"/>
</dbReference>
<dbReference type="EMBL" id="CM055737">
    <property type="protein sequence ID" value="KAJ8006170.1"/>
    <property type="molecule type" value="Genomic_DNA"/>
</dbReference>
<protein>
    <submittedName>
        <fullName evidence="1">Uncharacterized protein</fullName>
    </submittedName>
</protein>